<organism evidence="1">
    <name type="scientific">marine sediment metagenome</name>
    <dbReference type="NCBI Taxonomy" id="412755"/>
    <lineage>
        <taxon>unclassified sequences</taxon>
        <taxon>metagenomes</taxon>
        <taxon>ecological metagenomes</taxon>
    </lineage>
</organism>
<protein>
    <submittedName>
        <fullName evidence="1">Uncharacterized protein</fullName>
    </submittedName>
</protein>
<accession>A0A0F8YP40</accession>
<dbReference type="EMBL" id="LAZR01052334">
    <property type="protein sequence ID" value="KKK83198.1"/>
    <property type="molecule type" value="Genomic_DNA"/>
</dbReference>
<evidence type="ECO:0000313" key="1">
    <source>
        <dbReference type="EMBL" id="KKK83198.1"/>
    </source>
</evidence>
<comment type="caution">
    <text evidence="1">The sequence shown here is derived from an EMBL/GenBank/DDBJ whole genome shotgun (WGS) entry which is preliminary data.</text>
</comment>
<gene>
    <name evidence="1" type="ORF">LCGC14_2795810</name>
</gene>
<sequence length="102" mass="11488">MGAMTCSHPAWWIAHLEHLEAIDEPGGVAYGRHTGLRTPIVSSLERRGLVATRVQPVDVKAGRALQRLSFPWVELTERGRDVFERDLPPPFALPIPLWKERA</sequence>
<dbReference type="AlphaFoldDB" id="A0A0F8YP40"/>
<name>A0A0F8YP40_9ZZZZ</name>
<proteinExistence type="predicted"/>
<reference evidence="1" key="1">
    <citation type="journal article" date="2015" name="Nature">
        <title>Complex archaea that bridge the gap between prokaryotes and eukaryotes.</title>
        <authorList>
            <person name="Spang A."/>
            <person name="Saw J.H."/>
            <person name="Jorgensen S.L."/>
            <person name="Zaremba-Niedzwiedzka K."/>
            <person name="Martijn J."/>
            <person name="Lind A.E."/>
            <person name="van Eijk R."/>
            <person name="Schleper C."/>
            <person name="Guy L."/>
            <person name="Ettema T.J."/>
        </authorList>
    </citation>
    <scope>NUCLEOTIDE SEQUENCE</scope>
</reference>